<evidence type="ECO:0000256" key="6">
    <source>
        <dbReference type="SAM" id="MobiDB-lite"/>
    </source>
</evidence>
<dbReference type="InterPro" id="IPR001453">
    <property type="entry name" value="MoaB/Mog_dom"/>
</dbReference>
<dbReference type="PANTHER" id="PTHR43232">
    <property type="entry name" value="MOLYBDENUM COFACTOR BIOSYNTHESIS PROTEIN B"/>
    <property type="match status" value="1"/>
</dbReference>
<evidence type="ECO:0000256" key="1">
    <source>
        <dbReference type="ARBA" id="ARBA00005046"/>
    </source>
</evidence>
<name>A0ABY1QQW3_9BACT</name>
<dbReference type="PIRSF" id="PIRSF006443">
    <property type="entry name" value="MoaB"/>
    <property type="match status" value="1"/>
</dbReference>
<keyword evidence="8" id="KW-0548">Nucleotidyltransferase</keyword>
<dbReference type="PANTHER" id="PTHR43232:SF2">
    <property type="entry name" value="MOLYBDENUM COFACTOR BIOSYNTHESIS PROTEIN B"/>
    <property type="match status" value="1"/>
</dbReference>
<dbReference type="InterPro" id="IPR012245">
    <property type="entry name" value="MoaB"/>
</dbReference>
<comment type="function">
    <text evidence="5">May be involved in the biosynthesis of molybdopterin.</text>
</comment>
<dbReference type="EMBL" id="FXUG01000024">
    <property type="protein sequence ID" value="SMP77967.1"/>
    <property type="molecule type" value="Genomic_DNA"/>
</dbReference>
<dbReference type="InterPro" id="IPR036425">
    <property type="entry name" value="MoaB/Mog-like_dom_sf"/>
</dbReference>
<dbReference type="InterPro" id="IPR008284">
    <property type="entry name" value="MoCF_biosynth_CS"/>
</dbReference>
<comment type="similarity">
    <text evidence="2 5">Belongs to the MoaB/Mog family.</text>
</comment>
<sequence>MSQSGSNIQPPRDGHVHDSQCDCGHCGCPEVDGQVSLQVAVITLSDTRTLDDDRSGNRIAELLTAGQHEVAVREIMTDDAEPLRERMLQLAETPNLDAIITTGGTGIAPRDLAIDVIETLLDVELPGFGEHFRAISIAEIGPKAMLSRATAGRMGRVAVFALPGSTGAVTTGMTQCVLPIIRHATALCQS</sequence>
<dbReference type="Proteomes" id="UP001158067">
    <property type="component" value="Unassembled WGS sequence"/>
</dbReference>
<evidence type="ECO:0000256" key="5">
    <source>
        <dbReference type="PIRNR" id="PIRNR006443"/>
    </source>
</evidence>
<dbReference type="Gene3D" id="3.40.980.10">
    <property type="entry name" value="MoaB/Mog-like domain"/>
    <property type="match status" value="1"/>
</dbReference>
<keyword evidence="4 5" id="KW-0501">Molybdenum cofactor biosynthesis</keyword>
<evidence type="ECO:0000259" key="7">
    <source>
        <dbReference type="SMART" id="SM00852"/>
    </source>
</evidence>
<feature type="domain" description="MoaB/Mog" evidence="7">
    <location>
        <begin position="40"/>
        <end position="183"/>
    </location>
</feature>
<accession>A0ABY1QQW3</accession>
<dbReference type="GO" id="GO:0016779">
    <property type="term" value="F:nucleotidyltransferase activity"/>
    <property type="evidence" value="ECO:0007669"/>
    <property type="project" value="UniProtKB-KW"/>
</dbReference>
<keyword evidence="8" id="KW-0808">Transferase</keyword>
<gene>
    <name evidence="8" type="ORF">SAMN06265222_12423</name>
</gene>
<evidence type="ECO:0000256" key="2">
    <source>
        <dbReference type="ARBA" id="ARBA00006112"/>
    </source>
</evidence>
<protein>
    <recommendedName>
        <fullName evidence="3 5">Molybdenum cofactor biosynthesis protein B</fullName>
    </recommendedName>
</protein>
<evidence type="ECO:0000256" key="4">
    <source>
        <dbReference type="ARBA" id="ARBA00023150"/>
    </source>
</evidence>
<keyword evidence="9" id="KW-1185">Reference proteome</keyword>
<comment type="pathway">
    <text evidence="1 5">Cofactor biosynthesis; molybdopterin biosynthesis.</text>
</comment>
<dbReference type="CDD" id="cd00886">
    <property type="entry name" value="MogA_MoaB"/>
    <property type="match status" value="1"/>
</dbReference>
<organism evidence="8 9">
    <name type="scientific">Neorhodopirellula lusitana</name>
    <dbReference type="NCBI Taxonomy" id="445327"/>
    <lineage>
        <taxon>Bacteria</taxon>
        <taxon>Pseudomonadati</taxon>
        <taxon>Planctomycetota</taxon>
        <taxon>Planctomycetia</taxon>
        <taxon>Pirellulales</taxon>
        <taxon>Pirellulaceae</taxon>
        <taxon>Neorhodopirellula</taxon>
    </lineage>
</organism>
<dbReference type="PROSITE" id="PS01078">
    <property type="entry name" value="MOCF_BIOSYNTHESIS_1"/>
    <property type="match status" value="1"/>
</dbReference>
<feature type="region of interest" description="Disordered" evidence="6">
    <location>
        <begin position="1"/>
        <end position="20"/>
    </location>
</feature>
<comment type="caution">
    <text evidence="8">The sequence shown here is derived from an EMBL/GenBank/DDBJ whole genome shotgun (WGS) entry which is preliminary data.</text>
</comment>
<dbReference type="SMART" id="SM00852">
    <property type="entry name" value="MoCF_biosynth"/>
    <property type="match status" value="1"/>
</dbReference>
<dbReference type="RefSeq" id="WP_283435436.1">
    <property type="nucleotide sequence ID" value="NZ_FXUG01000024.1"/>
</dbReference>
<evidence type="ECO:0000313" key="9">
    <source>
        <dbReference type="Proteomes" id="UP001158067"/>
    </source>
</evidence>
<reference evidence="8 9" key="1">
    <citation type="submission" date="2017-05" db="EMBL/GenBank/DDBJ databases">
        <authorList>
            <person name="Varghese N."/>
            <person name="Submissions S."/>
        </authorList>
    </citation>
    <scope>NUCLEOTIDE SEQUENCE [LARGE SCALE GENOMIC DNA]</scope>
    <source>
        <strain evidence="8 9">DSM 25457</strain>
    </source>
</reference>
<dbReference type="NCBIfam" id="TIGR00177">
    <property type="entry name" value="molyb_syn"/>
    <property type="match status" value="1"/>
</dbReference>
<dbReference type="Pfam" id="PF00994">
    <property type="entry name" value="MoCF_biosynth"/>
    <property type="match status" value="1"/>
</dbReference>
<dbReference type="SUPFAM" id="SSF53218">
    <property type="entry name" value="Molybdenum cofactor biosynthesis proteins"/>
    <property type="match status" value="1"/>
</dbReference>
<proteinExistence type="inferred from homology"/>
<evidence type="ECO:0000313" key="8">
    <source>
        <dbReference type="EMBL" id="SMP77967.1"/>
    </source>
</evidence>
<evidence type="ECO:0000256" key="3">
    <source>
        <dbReference type="ARBA" id="ARBA00015262"/>
    </source>
</evidence>